<evidence type="ECO:0000313" key="16">
    <source>
        <dbReference type="EMBL" id="HFC98091.1"/>
    </source>
</evidence>
<evidence type="ECO:0000256" key="1">
    <source>
        <dbReference type="ARBA" id="ARBA00004496"/>
    </source>
</evidence>
<comment type="subunit">
    <text evidence="2 12">Monomer.</text>
</comment>
<dbReference type="PRINTS" id="PR00986">
    <property type="entry name" value="TRNASYNTHVAL"/>
</dbReference>
<evidence type="ECO:0000259" key="15">
    <source>
        <dbReference type="Pfam" id="PF10458"/>
    </source>
</evidence>
<dbReference type="Gene3D" id="1.10.287.380">
    <property type="entry name" value="Valyl-tRNA synthetase, C-terminal domain"/>
    <property type="match status" value="1"/>
</dbReference>
<dbReference type="GO" id="GO:0002161">
    <property type="term" value="F:aminoacyl-tRNA deacylase activity"/>
    <property type="evidence" value="ECO:0007669"/>
    <property type="project" value="InterPro"/>
</dbReference>
<keyword evidence="3 12" id="KW-0963">Cytoplasm</keyword>
<dbReference type="GO" id="GO:0005829">
    <property type="term" value="C:cytosol"/>
    <property type="evidence" value="ECO:0007669"/>
    <property type="project" value="TreeGrafter"/>
</dbReference>
<comment type="similarity">
    <text evidence="11 12">Belongs to the class-I aminoacyl-tRNA synthetase family. ValS type 1 subfamily.</text>
</comment>
<dbReference type="Gene3D" id="3.40.50.620">
    <property type="entry name" value="HUPs"/>
    <property type="match status" value="2"/>
</dbReference>
<evidence type="ECO:0000256" key="11">
    <source>
        <dbReference type="ARBA" id="ARBA00060830"/>
    </source>
</evidence>
<organism evidence="16">
    <name type="scientific">Thermosulfurimonas dismutans</name>
    <dbReference type="NCBI Taxonomy" id="999894"/>
    <lineage>
        <taxon>Bacteria</taxon>
        <taxon>Pseudomonadati</taxon>
        <taxon>Thermodesulfobacteriota</taxon>
        <taxon>Thermodesulfobacteria</taxon>
        <taxon>Thermodesulfobacteriales</taxon>
        <taxon>Thermodesulfobacteriaceae</taxon>
        <taxon>Thermosulfurimonas</taxon>
    </lineage>
</organism>
<protein>
    <recommendedName>
        <fullName evidence="12">Valine--tRNA ligase</fullName>
        <ecNumber evidence="12">6.1.1.9</ecNumber>
    </recommendedName>
    <alternativeName>
        <fullName evidence="12">Valyl-tRNA synthetase</fullName>
        <shortName evidence="12">ValRS</shortName>
    </alternativeName>
</protein>
<evidence type="ECO:0000256" key="5">
    <source>
        <dbReference type="ARBA" id="ARBA00022741"/>
    </source>
</evidence>
<evidence type="ECO:0000256" key="12">
    <source>
        <dbReference type="HAMAP-Rule" id="MF_02004"/>
    </source>
</evidence>
<dbReference type="EC" id="6.1.1.9" evidence="12"/>
<proteinExistence type="inferred from homology"/>
<dbReference type="CDD" id="cd07962">
    <property type="entry name" value="Anticodon_Ia_Val"/>
    <property type="match status" value="1"/>
</dbReference>
<feature type="short sequence motif" description="'HIGH' region" evidence="12">
    <location>
        <begin position="45"/>
        <end position="55"/>
    </location>
</feature>
<dbReference type="EMBL" id="DRMH01000082">
    <property type="protein sequence ID" value="HFC98091.1"/>
    <property type="molecule type" value="Genomic_DNA"/>
</dbReference>
<dbReference type="InterPro" id="IPR009080">
    <property type="entry name" value="tRNAsynth_Ia_anticodon-bd"/>
</dbReference>
<feature type="coiled-coil region" evidence="12">
    <location>
        <begin position="807"/>
        <end position="876"/>
    </location>
</feature>
<dbReference type="InterPro" id="IPR033705">
    <property type="entry name" value="Anticodon_Ia_Val"/>
</dbReference>
<feature type="domain" description="Valyl-tRNA synthetase tRNA-binding arm" evidence="15">
    <location>
        <begin position="809"/>
        <end position="872"/>
    </location>
</feature>
<dbReference type="AlphaFoldDB" id="A0A7C3CKP7"/>
<dbReference type="FunFam" id="3.40.50.620:FF:000032">
    <property type="entry name" value="Valine--tRNA ligase"/>
    <property type="match status" value="1"/>
</dbReference>
<comment type="subcellular location">
    <subcellularLocation>
        <location evidence="1 12">Cytoplasm</location>
    </subcellularLocation>
</comment>
<dbReference type="PANTHER" id="PTHR11946:SF93">
    <property type="entry name" value="VALINE--TRNA LIGASE, CHLOROPLASTIC_MITOCHONDRIAL 2"/>
    <property type="match status" value="1"/>
</dbReference>
<dbReference type="InterPro" id="IPR013155">
    <property type="entry name" value="M/V/L/I-tRNA-synth_anticd-bd"/>
</dbReference>
<dbReference type="HAMAP" id="MF_02004">
    <property type="entry name" value="Val_tRNA_synth_type1"/>
    <property type="match status" value="1"/>
</dbReference>
<evidence type="ECO:0000259" key="13">
    <source>
        <dbReference type="Pfam" id="PF00133"/>
    </source>
</evidence>
<dbReference type="SUPFAM" id="SSF50677">
    <property type="entry name" value="ValRS/IleRS/LeuRS editing domain"/>
    <property type="match status" value="1"/>
</dbReference>
<dbReference type="FunFam" id="1.10.730.10:FF:000014">
    <property type="entry name" value="Valine--tRNA ligase"/>
    <property type="match status" value="1"/>
</dbReference>
<keyword evidence="6 12" id="KW-0067">ATP-binding</keyword>
<evidence type="ECO:0000256" key="2">
    <source>
        <dbReference type="ARBA" id="ARBA00011245"/>
    </source>
</evidence>
<comment type="caution">
    <text evidence="16">The sequence shown here is derived from an EMBL/GenBank/DDBJ whole genome shotgun (WGS) entry which is preliminary data.</text>
</comment>
<dbReference type="InterPro" id="IPR002300">
    <property type="entry name" value="aa-tRNA-synth_Ia"/>
</dbReference>
<dbReference type="Gene3D" id="1.10.730.10">
    <property type="entry name" value="Isoleucyl-tRNA Synthetase, Domain 1"/>
    <property type="match status" value="1"/>
</dbReference>
<dbReference type="InterPro" id="IPR014729">
    <property type="entry name" value="Rossmann-like_a/b/a_fold"/>
</dbReference>
<comment type="catalytic activity">
    <reaction evidence="10 12">
        <text>tRNA(Val) + L-valine + ATP = L-valyl-tRNA(Val) + AMP + diphosphate</text>
        <dbReference type="Rhea" id="RHEA:10704"/>
        <dbReference type="Rhea" id="RHEA-COMP:9672"/>
        <dbReference type="Rhea" id="RHEA-COMP:9708"/>
        <dbReference type="ChEBI" id="CHEBI:30616"/>
        <dbReference type="ChEBI" id="CHEBI:33019"/>
        <dbReference type="ChEBI" id="CHEBI:57762"/>
        <dbReference type="ChEBI" id="CHEBI:78442"/>
        <dbReference type="ChEBI" id="CHEBI:78537"/>
        <dbReference type="ChEBI" id="CHEBI:456215"/>
        <dbReference type="EC" id="6.1.1.9"/>
    </reaction>
</comment>
<dbReference type="SUPFAM" id="SSF47323">
    <property type="entry name" value="Anticodon-binding domain of a subclass of class I aminoacyl-tRNA synthetases"/>
    <property type="match status" value="1"/>
</dbReference>
<dbReference type="SUPFAM" id="SSF52374">
    <property type="entry name" value="Nucleotidylyl transferase"/>
    <property type="match status" value="1"/>
</dbReference>
<feature type="domain" description="Methionyl/Valyl/Leucyl/Isoleucyl-tRNA synthetase anticodon-binding" evidence="14">
    <location>
        <begin position="607"/>
        <end position="749"/>
    </location>
</feature>
<feature type="binding site" evidence="12">
    <location>
        <position position="527"/>
    </location>
    <ligand>
        <name>ATP</name>
        <dbReference type="ChEBI" id="CHEBI:30616"/>
    </ligand>
</feature>
<dbReference type="InterPro" id="IPR037118">
    <property type="entry name" value="Val-tRNA_synth_C_sf"/>
</dbReference>
<dbReference type="GO" id="GO:0005524">
    <property type="term" value="F:ATP binding"/>
    <property type="evidence" value="ECO:0007669"/>
    <property type="project" value="UniProtKB-UniRule"/>
</dbReference>
<dbReference type="InterPro" id="IPR009008">
    <property type="entry name" value="Val/Leu/Ile-tRNA-synth_edit"/>
</dbReference>
<sequence>MKELPKSYDFQEVEEKWYRFWEEKGYFRPRLDPRRPKFSVVIPPPNVTGSLHIGHALNNTIQDILVRYKRMDGYDTLWVPGTDHAGIATQNVVERELAKEGKTRHDLGREAFLERVWEWKERFGNRIIQQLKRLGASCDWSRLRFTMDEGLSRAVREVFVRLWEEGLIYRGDYIINWCPRCHTALADIEVEHRPTPGKLWYIRYPLVEGQGEVVVATTRPETMLGDTAVAVHPEDERYRDLIGRKVRLPLIGREIPVIADPAVDPEFGTGAVKVTPAHDFADFEMAERHGLPRVKIMDEDGKMTPEAGPYAGLDRFEARSRVVADLEAQGFLVKTEDYEVMLGHCYRCDCVVEPLLSKQWFVRMKPLAQPATAAVEYGFIRLVPENWNNLYFDWMHRIRDWCISRQIWWGHRIPAWTCEDCGKTSVAREDLEVCPECGSKRIRQEEDVLDTWFSSALWPFSTLGWPEKTEDLRTFYPTSVLVTSFDILFFWVARMIMMGLHFMGNIPFRTVYIHALVRDEKGQKMSKSRGNVIDPVVMIEKYGADALRFTLAALAAQGRDIKLSESRIEGYKHFVNKIWNAIRFVLLNLQDFRPRELPLEELPLVSRWILSRLSYTVERVRDRLEAYEFDQAALAIYHFFWHEFCDWYIEAAKLYLRGEEARKATQEVLLRVAEASLRLLHPFMPFVTEELWQALPHEGESIMLAPYPRAEEFPRDPEAEEKMSFLMEIIVALRNIRADYNLHPTREIPAVVLSEKKAWRDLLEAEAPLVKLLARLSELEVREAGRPEAAASVVLSEAEVFVPLSGLVDIAQELSRLYKEKEKTERELSRVETRLNNPQFLAKAPAEVVEKEKARARELQEKLQRIQENIHRFEALKS</sequence>
<evidence type="ECO:0000256" key="6">
    <source>
        <dbReference type="ARBA" id="ARBA00022840"/>
    </source>
</evidence>
<dbReference type="InterPro" id="IPR010978">
    <property type="entry name" value="tRNA-bd_arm"/>
</dbReference>
<dbReference type="PANTHER" id="PTHR11946">
    <property type="entry name" value="VALYL-TRNA SYNTHETASES"/>
    <property type="match status" value="1"/>
</dbReference>
<dbReference type="FunFam" id="1.10.287.380:FF:000001">
    <property type="entry name" value="Valine--tRNA ligase"/>
    <property type="match status" value="1"/>
</dbReference>
<dbReference type="SUPFAM" id="SSF46589">
    <property type="entry name" value="tRNA-binding arm"/>
    <property type="match status" value="1"/>
</dbReference>
<dbReference type="InterPro" id="IPR019499">
    <property type="entry name" value="Val-tRNA_synth_tRNA-bd"/>
</dbReference>
<dbReference type="GO" id="GO:0006438">
    <property type="term" value="P:valyl-tRNA aminoacylation"/>
    <property type="evidence" value="ECO:0007669"/>
    <property type="project" value="UniProtKB-UniRule"/>
</dbReference>
<dbReference type="Pfam" id="PF10458">
    <property type="entry name" value="Val_tRNA-synt_C"/>
    <property type="match status" value="1"/>
</dbReference>
<dbReference type="InterPro" id="IPR002303">
    <property type="entry name" value="Valyl-tRNA_ligase"/>
</dbReference>
<evidence type="ECO:0000256" key="7">
    <source>
        <dbReference type="ARBA" id="ARBA00022917"/>
    </source>
</evidence>
<feature type="domain" description="Aminoacyl-tRNA synthetase class Ia" evidence="13">
    <location>
        <begin position="16"/>
        <end position="564"/>
    </location>
</feature>
<name>A0A7C3CKP7_9BACT</name>
<keyword evidence="9 12" id="KW-0030">Aminoacyl-tRNA synthetase</keyword>
<dbReference type="InterPro" id="IPR001412">
    <property type="entry name" value="aa-tRNA-synth_I_CS"/>
</dbReference>
<keyword evidence="4 12" id="KW-0436">Ligase</keyword>
<gene>
    <name evidence="12" type="primary">valS</name>
    <name evidence="16" type="ORF">ENJ40_06500</name>
</gene>
<comment type="domain">
    <text evidence="12">The C-terminal coiled-coil domain is crucial for aminoacylation activity.</text>
</comment>
<comment type="function">
    <text evidence="12">Catalyzes the attachment of valine to tRNA(Val). As ValRS can inadvertently accommodate and process structurally similar amino acids such as threonine, to avoid such errors, it has a 'posttransfer' editing activity that hydrolyzes mischarged Thr-tRNA(Val) in a tRNA-dependent manner.</text>
</comment>
<accession>A0A7C3CKP7</accession>
<dbReference type="NCBIfam" id="NF004349">
    <property type="entry name" value="PRK05729.1"/>
    <property type="match status" value="1"/>
</dbReference>
<dbReference type="FunFam" id="3.90.740.10:FF:000005">
    <property type="entry name" value="Valine--tRNA ligase, mitochondrial"/>
    <property type="match status" value="1"/>
</dbReference>
<evidence type="ECO:0000256" key="3">
    <source>
        <dbReference type="ARBA" id="ARBA00022490"/>
    </source>
</evidence>
<comment type="domain">
    <text evidence="12">ValRS has two distinct active sites: one for aminoacylation and one for editing. The misactivated threonine is translocated from the active site to the editing site.</text>
</comment>
<keyword evidence="7 12" id="KW-0648">Protein biosynthesis</keyword>
<dbReference type="FunFam" id="3.40.50.620:FF:000078">
    <property type="entry name" value="Valine--tRNA ligase, mitochondrial"/>
    <property type="match status" value="1"/>
</dbReference>
<dbReference type="Proteomes" id="UP000886043">
    <property type="component" value="Unassembled WGS sequence"/>
</dbReference>
<evidence type="ECO:0000259" key="14">
    <source>
        <dbReference type="Pfam" id="PF08264"/>
    </source>
</evidence>
<feature type="short sequence motif" description="'KMSKS' region" evidence="12">
    <location>
        <begin position="524"/>
        <end position="528"/>
    </location>
</feature>
<dbReference type="PROSITE" id="PS00178">
    <property type="entry name" value="AA_TRNA_LIGASE_I"/>
    <property type="match status" value="1"/>
</dbReference>
<dbReference type="GO" id="GO:0004832">
    <property type="term" value="F:valine-tRNA ligase activity"/>
    <property type="evidence" value="ECO:0007669"/>
    <property type="project" value="UniProtKB-UniRule"/>
</dbReference>
<evidence type="ECO:0000256" key="10">
    <source>
        <dbReference type="ARBA" id="ARBA00047552"/>
    </source>
</evidence>
<keyword evidence="8 12" id="KW-0175">Coiled coil</keyword>
<dbReference type="NCBIfam" id="TIGR00422">
    <property type="entry name" value="valS"/>
    <property type="match status" value="1"/>
</dbReference>
<dbReference type="Pfam" id="PF00133">
    <property type="entry name" value="tRNA-synt_1"/>
    <property type="match status" value="1"/>
</dbReference>
<dbReference type="CDD" id="cd00817">
    <property type="entry name" value="ValRS_core"/>
    <property type="match status" value="1"/>
</dbReference>
<dbReference type="Pfam" id="PF08264">
    <property type="entry name" value="Anticodon_1"/>
    <property type="match status" value="1"/>
</dbReference>
<reference evidence="16" key="1">
    <citation type="journal article" date="2020" name="mSystems">
        <title>Genome- and Community-Level Interaction Insights into Carbon Utilization and Element Cycling Functions of Hydrothermarchaeota in Hydrothermal Sediment.</title>
        <authorList>
            <person name="Zhou Z."/>
            <person name="Liu Y."/>
            <person name="Xu W."/>
            <person name="Pan J."/>
            <person name="Luo Z.H."/>
            <person name="Li M."/>
        </authorList>
    </citation>
    <scope>NUCLEOTIDE SEQUENCE [LARGE SCALE GENOMIC DNA]</scope>
    <source>
        <strain evidence="16">HyVt-483</strain>
    </source>
</reference>
<evidence type="ECO:0000256" key="8">
    <source>
        <dbReference type="ARBA" id="ARBA00023054"/>
    </source>
</evidence>
<evidence type="ECO:0000256" key="4">
    <source>
        <dbReference type="ARBA" id="ARBA00022598"/>
    </source>
</evidence>
<evidence type="ECO:0000256" key="9">
    <source>
        <dbReference type="ARBA" id="ARBA00023146"/>
    </source>
</evidence>
<keyword evidence="5 12" id="KW-0547">Nucleotide-binding</keyword>